<dbReference type="PANTHER" id="PTHR31669">
    <property type="entry name" value="PROTEIN FAR1-RELATED SEQUENCE 10-RELATED"/>
    <property type="match status" value="1"/>
</dbReference>
<evidence type="ECO:0000256" key="2">
    <source>
        <dbReference type="SAM" id="MobiDB-lite"/>
    </source>
</evidence>
<sequence length="271" mass="29418">MPDEGASKIGSTSTIFCTDNTQTTIDTFDNENEFQWSYEPEIEAMFGVHPKAIITDQDPAMKKAIGIVFPNTVHSLTVEEFENGWASMIEKYNLNDNNHLTLLWSIRHQWIPVYFRDTFFANMSTSQRSESAAFRRGSQQAAGAAGMGGSRRRDRPTRGSQWAARGGHGWVAPARVSQRAARGRAWVGLRAAAGGAGAGMGGSHRCSLEGRGEGGILGEGFGEGVAYLLRRLIVFSASLIVFSVAAFKGTEKLHDSTGEEEGEILGGKRRG</sequence>
<gene>
    <name evidence="3" type="ORF">CB5_LOCUS20491</name>
</gene>
<keyword evidence="1" id="KW-0479">Metal-binding</keyword>
<evidence type="ECO:0000313" key="3">
    <source>
        <dbReference type="EMBL" id="CAD1837280.1"/>
    </source>
</evidence>
<dbReference type="EMBL" id="LR862131">
    <property type="protein sequence ID" value="CAD1837280.1"/>
    <property type="molecule type" value="Genomic_DNA"/>
</dbReference>
<protein>
    <recommendedName>
        <fullName evidence="1">Protein FAR1-RELATED SEQUENCE</fullName>
    </recommendedName>
</protein>
<dbReference type="InterPro" id="IPR031052">
    <property type="entry name" value="FHY3/FAR1"/>
</dbReference>
<reference evidence="3" key="1">
    <citation type="submission" date="2020-07" db="EMBL/GenBank/DDBJ databases">
        <authorList>
            <person name="Lin J."/>
        </authorList>
    </citation>
    <scope>NUCLEOTIDE SEQUENCE</scope>
</reference>
<organism evidence="3">
    <name type="scientific">Ananas comosus var. bracteatus</name>
    <name type="common">red pineapple</name>
    <dbReference type="NCBI Taxonomy" id="296719"/>
    <lineage>
        <taxon>Eukaryota</taxon>
        <taxon>Viridiplantae</taxon>
        <taxon>Streptophyta</taxon>
        <taxon>Embryophyta</taxon>
        <taxon>Tracheophyta</taxon>
        <taxon>Spermatophyta</taxon>
        <taxon>Magnoliopsida</taxon>
        <taxon>Liliopsida</taxon>
        <taxon>Poales</taxon>
        <taxon>Bromeliaceae</taxon>
        <taxon>Bromelioideae</taxon>
        <taxon>Ananas</taxon>
    </lineage>
</organism>
<accession>A0A6V7Q2N4</accession>
<feature type="region of interest" description="Disordered" evidence="2">
    <location>
        <begin position="131"/>
        <end position="165"/>
    </location>
</feature>
<comment type="function">
    <text evidence="1">Putative transcription activator involved in regulating light control of development.</text>
</comment>
<keyword evidence="1" id="KW-0539">Nucleus</keyword>
<dbReference type="PANTHER" id="PTHR31669:SF283">
    <property type="entry name" value="PROTEIN FAR1-RELATED SEQUENCE"/>
    <property type="match status" value="1"/>
</dbReference>
<keyword evidence="1" id="KW-0863">Zinc-finger</keyword>
<dbReference type="GO" id="GO:0008270">
    <property type="term" value="F:zinc ion binding"/>
    <property type="evidence" value="ECO:0007669"/>
    <property type="project" value="UniProtKB-UniRule"/>
</dbReference>
<name>A0A6V7Q2N4_ANACO</name>
<dbReference type="AlphaFoldDB" id="A0A6V7Q2N4"/>
<dbReference type="GO" id="GO:0005634">
    <property type="term" value="C:nucleus"/>
    <property type="evidence" value="ECO:0007669"/>
    <property type="project" value="UniProtKB-SubCell"/>
</dbReference>
<comment type="similarity">
    <text evidence="1">Belongs to the FHY3/FAR1 family.</text>
</comment>
<keyword evidence="1" id="KW-0862">Zinc</keyword>
<proteinExistence type="inferred from homology"/>
<dbReference type="GO" id="GO:0006355">
    <property type="term" value="P:regulation of DNA-templated transcription"/>
    <property type="evidence" value="ECO:0007669"/>
    <property type="project" value="UniProtKB-UniRule"/>
</dbReference>
<comment type="subcellular location">
    <subcellularLocation>
        <location evidence="1">Nucleus</location>
    </subcellularLocation>
</comment>
<evidence type="ECO:0000256" key="1">
    <source>
        <dbReference type="RuleBase" id="RU367018"/>
    </source>
</evidence>
<feature type="compositionally biased region" description="Low complexity" evidence="2">
    <location>
        <begin position="131"/>
        <end position="144"/>
    </location>
</feature>